<evidence type="ECO:0000256" key="1">
    <source>
        <dbReference type="ARBA" id="ARBA00010062"/>
    </source>
</evidence>
<accession>A0A5C5YQU2</accession>
<organism evidence="5 6">
    <name type="scientific">Posidoniimonas polymericola</name>
    <dbReference type="NCBI Taxonomy" id="2528002"/>
    <lineage>
        <taxon>Bacteria</taxon>
        <taxon>Pseudomonadati</taxon>
        <taxon>Planctomycetota</taxon>
        <taxon>Planctomycetia</taxon>
        <taxon>Pirellulales</taxon>
        <taxon>Lacipirellulaceae</taxon>
        <taxon>Posidoniimonas</taxon>
    </lineage>
</organism>
<gene>
    <name evidence="5" type="ORF">Pla123a_19420</name>
</gene>
<feature type="domain" description="Leucine-binding protein" evidence="4">
    <location>
        <begin position="33"/>
        <end position="381"/>
    </location>
</feature>
<proteinExistence type="inferred from homology"/>
<keyword evidence="2 3" id="KW-0732">Signal</keyword>
<dbReference type="Pfam" id="PF13458">
    <property type="entry name" value="Peripla_BP_6"/>
    <property type="match status" value="1"/>
</dbReference>
<evidence type="ECO:0000313" key="6">
    <source>
        <dbReference type="Proteomes" id="UP000318478"/>
    </source>
</evidence>
<evidence type="ECO:0000256" key="2">
    <source>
        <dbReference type="ARBA" id="ARBA00022729"/>
    </source>
</evidence>
<feature type="chain" id="PRO_5022836865" evidence="3">
    <location>
        <begin position="25"/>
        <end position="399"/>
    </location>
</feature>
<dbReference type="RefSeq" id="WP_231956377.1">
    <property type="nucleotide sequence ID" value="NZ_SJPO01000004.1"/>
</dbReference>
<evidence type="ECO:0000259" key="4">
    <source>
        <dbReference type="Pfam" id="PF13458"/>
    </source>
</evidence>
<keyword evidence="6" id="KW-1185">Reference proteome</keyword>
<comment type="caution">
    <text evidence="5">The sequence shown here is derived from an EMBL/GenBank/DDBJ whole genome shotgun (WGS) entry which is preliminary data.</text>
</comment>
<sequence precursor="true">MSSPIPASRSLLLALLITCWPANAASGEGELLFGMSTATTGPAAELGKNMRDGVLAAFNEANLNGGVHGREVKLAVLDDGYEPALTAPNMRMLIDQQRVLGIIGNVGTPTAVVAAPVAIEKKTLFFGAYTGAGVLRKTPPDRCVINYRASYAEETSAMVEALIEHLGVAPNEFGFFTQRDAYGDAGYFGGVETLRRHGLAEENAVTHSRYDRNTVDVETAVADLLMAEPPVRAVIMVGAYQPCAAFIRLAKDAGLDPLFLNVSFVGANPLMRSLGPVGDGVIITQVVPHYGAELSAVDEYLRAINALDKSIEPSFGSLEGYLAARILLRALAGIDGPIDRESVVDSLVALGRFDLGIGEELCLTPNDHQACHRVWPTEIRSGEVRPLEWATLRDREVRE</sequence>
<dbReference type="PANTHER" id="PTHR47235">
    <property type="entry name" value="BLR6548 PROTEIN"/>
    <property type="match status" value="1"/>
</dbReference>
<reference evidence="5 6" key="1">
    <citation type="submission" date="2019-02" db="EMBL/GenBank/DDBJ databases">
        <title>Deep-cultivation of Planctomycetes and their phenomic and genomic characterization uncovers novel biology.</title>
        <authorList>
            <person name="Wiegand S."/>
            <person name="Jogler M."/>
            <person name="Boedeker C."/>
            <person name="Pinto D."/>
            <person name="Vollmers J."/>
            <person name="Rivas-Marin E."/>
            <person name="Kohn T."/>
            <person name="Peeters S.H."/>
            <person name="Heuer A."/>
            <person name="Rast P."/>
            <person name="Oberbeckmann S."/>
            <person name="Bunk B."/>
            <person name="Jeske O."/>
            <person name="Meyerdierks A."/>
            <person name="Storesund J.E."/>
            <person name="Kallscheuer N."/>
            <person name="Luecker S."/>
            <person name="Lage O.M."/>
            <person name="Pohl T."/>
            <person name="Merkel B.J."/>
            <person name="Hornburger P."/>
            <person name="Mueller R.-W."/>
            <person name="Bruemmer F."/>
            <person name="Labrenz M."/>
            <person name="Spormann A.M."/>
            <person name="Op Den Camp H."/>
            <person name="Overmann J."/>
            <person name="Amann R."/>
            <person name="Jetten M.S.M."/>
            <person name="Mascher T."/>
            <person name="Medema M.H."/>
            <person name="Devos D.P."/>
            <person name="Kaster A.-K."/>
            <person name="Ovreas L."/>
            <person name="Rohde M."/>
            <person name="Galperin M.Y."/>
            <person name="Jogler C."/>
        </authorList>
    </citation>
    <scope>NUCLEOTIDE SEQUENCE [LARGE SCALE GENOMIC DNA]</scope>
    <source>
        <strain evidence="5 6">Pla123a</strain>
    </source>
</reference>
<dbReference type="InterPro" id="IPR028082">
    <property type="entry name" value="Peripla_BP_I"/>
</dbReference>
<feature type="signal peptide" evidence="3">
    <location>
        <begin position="1"/>
        <end position="24"/>
    </location>
</feature>
<dbReference type="Gene3D" id="3.40.50.2300">
    <property type="match status" value="2"/>
</dbReference>
<name>A0A5C5YQU2_9BACT</name>
<dbReference type="InterPro" id="IPR028081">
    <property type="entry name" value="Leu-bd"/>
</dbReference>
<comment type="similarity">
    <text evidence="1">Belongs to the leucine-binding protein family.</text>
</comment>
<dbReference type="AlphaFoldDB" id="A0A5C5YQU2"/>
<protein>
    <submittedName>
        <fullName evidence="5">Receptor family ligand binding region</fullName>
    </submittedName>
</protein>
<keyword evidence="5" id="KW-0675">Receptor</keyword>
<evidence type="ECO:0000313" key="5">
    <source>
        <dbReference type="EMBL" id="TWT77285.1"/>
    </source>
</evidence>
<dbReference type="CDD" id="cd19978">
    <property type="entry name" value="PBP1_ABC_ligand_binding-like"/>
    <property type="match status" value="1"/>
</dbReference>
<dbReference type="SUPFAM" id="SSF53822">
    <property type="entry name" value="Periplasmic binding protein-like I"/>
    <property type="match status" value="1"/>
</dbReference>
<dbReference type="PANTHER" id="PTHR47235:SF1">
    <property type="entry name" value="BLR6548 PROTEIN"/>
    <property type="match status" value="1"/>
</dbReference>
<dbReference type="EMBL" id="SJPO01000004">
    <property type="protein sequence ID" value="TWT77285.1"/>
    <property type="molecule type" value="Genomic_DNA"/>
</dbReference>
<dbReference type="Proteomes" id="UP000318478">
    <property type="component" value="Unassembled WGS sequence"/>
</dbReference>
<evidence type="ECO:0000256" key="3">
    <source>
        <dbReference type="SAM" id="SignalP"/>
    </source>
</evidence>